<feature type="domain" description="Acyl-CoA dehydrogenase/oxidase N-terminal" evidence="16">
    <location>
        <begin position="11"/>
        <end position="122"/>
    </location>
</feature>
<evidence type="ECO:0000256" key="2">
    <source>
        <dbReference type="ARBA" id="ARBA00005189"/>
    </source>
</evidence>
<dbReference type="Gene3D" id="1.10.540.10">
    <property type="entry name" value="Acyl-CoA dehydrogenase/oxidase, N-terminal domain"/>
    <property type="match status" value="1"/>
</dbReference>
<keyword evidence="5 13" id="KW-0285">Flavoprotein</keyword>
<dbReference type="InterPro" id="IPR013786">
    <property type="entry name" value="AcylCoA_DH/ox_N"/>
</dbReference>
<dbReference type="InterPro" id="IPR046373">
    <property type="entry name" value="Acyl-CoA_Oxase/DH_mid-dom_sf"/>
</dbReference>
<dbReference type="InterPro" id="IPR009075">
    <property type="entry name" value="AcylCo_DH/oxidase_C"/>
</dbReference>
<comment type="similarity">
    <text evidence="3 13">Belongs to the acyl-CoA dehydrogenase family.</text>
</comment>
<dbReference type="PANTHER" id="PTHR43884">
    <property type="entry name" value="ACYL-COA DEHYDROGENASE"/>
    <property type="match status" value="1"/>
</dbReference>
<comment type="pathway">
    <text evidence="10">Amino-acid degradation; L-isoleucine degradation.</text>
</comment>
<evidence type="ECO:0000256" key="4">
    <source>
        <dbReference type="ARBA" id="ARBA00011881"/>
    </source>
</evidence>
<evidence type="ECO:0000256" key="13">
    <source>
        <dbReference type="RuleBase" id="RU362125"/>
    </source>
</evidence>
<dbReference type="PANTHER" id="PTHR43884:SF1">
    <property type="entry name" value="SHORT_BRANCHED CHAIN SPECIFIC ACYL-COA DEHYDROGENASE, MITOCHONDRIAL"/>
    <property type="match status" value="1"/>
</dbReference>
<keyword evidence="9" id="KW-0443">Lipid metabolism</keyword>
<keyword evidence="6 13" id="KW-0274">FAD</keyword>
<dbReference type="InterPro" id="IPR009100">
    <property type="entry name" value="AcylCoA_DH/oxidase_NM_dom_sf"/>
</dbReference>
<feature type="domain" description="Acyl-CoA dehydrogenase/oxidase C-terminal" evidence="14">
    <location>
        <begin position="233"/>
        <end position="266"/>
    </location>
</feature>
<evidence type="ECO:0000256" key="8">
    <source>
        <dbReference type="ARBA" id="ARBA00023002"/>
    </source>
</evidence>
<dbReference type="PROSITE" id="PS00072">
    <property type="entry name" value="ACYL_COA_DH_1"/>
    <property type="match status" value="1"/>
</dbReference>
<name>A0A7V5UE63_CALAY</name>
<comment type="caution">
    <text evidence="17">The sequence shown here is derived from an EMBL/GenBank/DDBJ whole genome shotgun (WGS) entry which is preliminary data.</text>
</comment>
<evidence type="ECO:0000259" key="14">
    <source>
        <dbReference type="Pfam" id="PF00441"/>
    </source>
</evidence>
<evidence type="ECO:0000256" key="6">
    <source>
        <dbReference type="ARBA" id="ARBA00022827"/>
    </source>
</evidence>
<accession>A0A7V5UE63</accession>
<comment type="catalytic activity">
    <reaction evidence="12">
        <text>2-methylbutanoyl-CoA + oxidized [electron-transfer flavoprotein] + H(+) = (2E)-2-methylbut-2-enoyl-CoA + reduced [electron-transfer flavoprotein]</text>
        <dbReference type="Rhea" id="RHEA:43780"/>
        <dbReference type="Rhea" id="RHEA-COMP:10685"/>
        <dbReference type="Rhea" id="RHEA-COMP:10686"/>
        <dbReference type="ChEBI" id="CHEBI:15378"/>
        <dbReference type="ChEBI" id="CHEBI:57336"/>
        <dbReference type="ChEBI" id="CHEBI:57337"/>
        <dbReference type="ChEBI" id="CHEBI:57692"/>
        <dbReference type="ChEBI" id="CHEBI:58307"/>
        <dbReference type="EC" id="1.3.8.5"/>
    </reaction>
    <physiologicalReaction direction="left-to-right" evidence="12">
        <dbReference type="Rhea" id="RHEA:43781"/>
    </physiologicalReaction>
</comment>
<evidence type="ECO:0000256" key="11">
    <source>
        <dbReference type="ARBA" id="ARBA00039036"/>
    </source>
</evidence>
<feature type="domain" description="Acyl-CoA oxidase/dehydrogenase middle" evidence="15">
    <location>
        <begin position="126"/>
        <end position="221"/>
    </location>
</feature>
<protein>
    <recommendedName>
        <fullName evidence="11">short-chain 2-methylacyl-CoA dehydrogenase</fullName>
        <ecNumber evidence="11">1.3.8.5</ecNumber>
    </recommendedName>
</protein>
<keyword evidence="8 13" id="KW-0560">Oxidoreductase</keyword>
<dbReference type="Pfam" id="PF02771">
    <property type="entry name" value="Acyl-CoA_dh_N"/>
    <property type="match status" value="1"/>
</dbReference>
<dbReference type="AlphaFoldDB" id="A0A7V5UE63"/>
<proteinExistence type="inferred from homology"/>
<dbReference type="InterPro" id="IPR037069">
    <property type="entry name" value="AcylCoA_DH/ox_N_sf"/>
</dbReference>
<comment type="cofactor">
    <cofactor evidence="1 13">
        <name>FAD</name>
        <dbReference type="ChEBI" id="CHEBI:57692"/>
    </cofactor>
</comment>
<comment type="pathway">
    <text evidence="2">Lipid metabolism.</text>
</comment>
<dbReference type="Gene3D" id="2.40.110.10">
    <property type="entry name" value="Butyryl-CoA Dehydrogenase, subunit A, domain 2"/>
    <property type="match status" value="1"/>
</dbReference>
<evidence type="ECO:0000256" key="12">
    <source>
        <dbReference type="ARBA" id="ARBA00048235"/>
    </source>
</evidence>
<dbReference type="SUPFAM" id="SSF56645">
    <property type="entry name" value="Acyl-CoA dehydrogenase NM domain-like"/>
    <property type="match status" value="1"/>
</dbReference>
<evidence type="ECO:0000256" key="1">
    <source>
        <dbReference type="ARBA" id="ARBA00001974"/>
    </source>
</evidence>
<evidence type="ECO:0000256" key="5">
    <source>
        <dbReference type="ARBA" id="ARBA00022630"/>
    </source>
</evidence>
<evidence type="ECO:0000256" key="9">
    <source>
        <dbReference type="ARBA" id="ARBA00023098"/>
    </source>
</evidence>
<evidence type="ECO:0000259" key="15">
    <source>
        <dbReference type="Pfam" id="PF02770"/>
    </source>
</evidence>
<evidence type="ECO:0000256" key="7">
    <source>
        <dbReference type="ARBA" id="ARBA00022832"/>
    </source>
</evidence>
<evidence type="ECO:0000313" key="17">
    <source>
        <dbReference type="EMBL" id="HHJ51928.1"/>
    </source>
</evidence>
<gene>
    <name evidence="17" type="ORF">ENJ89_01925</name>
</gene>
<feature type="non-terminal residue" evidence="17">
    <location>
        <position position="266"/>
    </location>
</feature>
<dbReference type="InterPro" id="IPR006091">
    <property type="entry name" value="Acyl-CoA_Oxase/DH_mid-dom"/>
</dbReference>
<sequence>MSEFKPLTVFSEDEKFFFDTVLDFAREKIQPLSARMDAEAKLDPSLPKQFFELGLMGIEVPEEYGGADTSFFMSILAIEALAIVDPSAAVVVDVQNTLVNNAFLNWGSEELKKKSLPQLAAEKIGAYALSESGSGSDAFALRTKAEDKGDYWELNGQKLWITNGGEAEIFIIFANINFDLGYKGITAFIVERDFEGFSVGKKEDKLGIRASSTCELILDGCKVPKENVLGEVGKGYKVAIETLNEGRIGIGAQMIGLAQGAFNHAV</sequence>
<comment type="subunit">
    <text evidence="4">Homotetramer.</text>
</comment>
<dbReference type="Proteomes" id="UP000886124">
    <property type="component" value="Unassembled WGS sequence"/>
</dbReference>
<dbReference type="Pfam" id="PF02770">
    <property type="entry name" value="Acyl-CoA_dh_M"/>
    <property type="match status" value="1"/>
</dbReference>
<evidence type="ECO:0000256" key="10">
    <source>
        <dbReference type="ARBA" id="ARBA00037895"/>
    </source>
</evidence>
<evidence type="ECO:0000256" key="3">
    <source>
        <dbReference type="ARBA" id="ARBA00009347"/>
    </source>
</evidence>
<dbReference type="Pfam" id="PF00441">
    <property type="entry name" value="Acyl-CoA_dh_1"/>
    <property type="match status" value="1"/>
</dbReference>
<organism evidence="17">
    <name type="scientific">Caldithrix abyssi</name>
    <dbReference type="NCBI Taxonomy" id="187145"/>
    <lineage>
        <taxon>Bacteria</taxon>
        <taxon>Pseudomonadati</taxon>
        <taxon>Calditrichota</taxon>
        <taxon>Calditrichia</taxon>
        <taxon>Calditrichales</taxon>
        <taxon>Calditrichaceae</taxon>
        <taxon>Caldithrix</taxon>
    </lineage>
</organism>
<reference evidence="17" key="1">
    <citation type="journal article" date="2020" name="mSystems">
        <title>Genome- and Community-Level Interaction Insights into Carbon Utilization and Element Cycling Functions of Hydrothermarchaeota in Hydrothermal Sediment.</title>
        <authorList>
            <person name="Zhou Z."/>
            <person name="Liu Y."/>
            <person name="Xu W."/>
            <person name="Pan J."/>
            <person name="Luo Z.H."/>
            <person name="Li M."/>
        </authorList>
    </citation>
    <scope>NUCLEOTIDE SEQUENCE [LARGE SCALE GENOMIC DNA]</scope>
    <source>
        <strain evidence="17">HyVt-527</strain>
    </source>
</reference>
<dbReference type="FunFam" id="2.40.110.10:FF:000001">
    <property type="entry name" value="Acyl-CoA dehydrogenase, mitochondrial"/>
    <property type="match status" value="1"/>
</dbReference>
<keyword evidence="7" id="KW-0276">Fatty acid metabolism</keyword>
<dbReference type="GO" id="GO:0050660">
    <property type="term" value="F:flavin adenine dinucleotide binding"/>
    <property type="evidence" value="ECO:0007669"/>
    <property type="project" value="InterPro"/>
</dbReference>
<dbReference type="GO" id="GO:0006631">
    <property type="term" value="P:fatty acid metabolic process"/>
    <property type="evidence" value="ECO:0007669"/>
    <property type="project" value="UniProtKB-KW"/>
</dbReference>
<dbReference type="EMBL" id="DROD01000137">
    <property type="protein sequence ID" value="HHJ51928.1"/>
    <property type="molecule type" value="Genomic_DNA"/>
</dbReference>
<evidence type="ECO:0000259" key="16">
    <source>
        <dbReference type="Pfam" id="PF02771"/>
    </source>
</evidence>
<dbReference type="EC" id="1.3.8.5" evidence="11"/>
<dbReference type="FunFam" id="1.10.540.10:FF:000012">
    <property type="entry name" value="Acyl-CoA dehydrogenase short/branched chain"/>
    <property type="match status" value="1"/>
</dbReference>
<dbReference type="GO" id="GO:0003853">
    <property type="term" value="F:short-chain 2-methyl fatty acyl-CoA dehydrogenase activity"/>
    <property type="evidence" value="ECO:0007669"/>
    <property type="project" value="UniProtKB-EC"/>
</dbReference>
<dbReference type="InterPro" id="IPR006089">
    <property type="entry name" value="Acyl-CoA_DH_CS"/>
</dbReference>
<dbReference type="Gene3D" id="1.20.140.10">
    <property type="entry name" value="Butyryl-CoA Dehydrogenase, subunit A, domain 3"/>
    <property type="match status" value="1"/>
</dbReference>